<dbReference type="EMBL" id="RSDW01000001">
    <property type="protein sequence ID" value="RSL16682.1"/>
    <property type="molecule type" value="Genomic_DNA"/>
</dbReference>
<dbReference type="RefSeq" id="WP_125485256.1">
    <property type="nucleotide sequence ID" value="NZ_RSDW01000001.1"/>
</dbReference>
<comment type="caution">
    <text evidence="2">The sequence shown here is derived from an EMBL/GenBank/DDBJ whole genome shotgun (WGS) entry which is preliminary data.</text>
</comment>
<keyword evidence="1" id="KW-0812">Transmembrane</keyword>
<sequence>MERRSFLFANLTVLFAAIVVSTSFGASLVETVIHMSRYFADPPASFATWYGDQSHTIAFWMPLQVGGLILLIAALVANWRSPLRKRFLAVGLAVYVAIAVWNGAYFATEVRWLLRVAQENVVPADFVGRAHRWYLLTWVRQVAMAVPFFAVMMALMTPASASGSVSQWRAEPAVG</sequence>
<keyword evidence="1" id="KW-1133">Transmembrane helix</keyword>
<reference evidence="2 3" key="1">
    <citation type="submission" date="2018-12" db="EMBL/GenBank/DDBJ databases">
        <title>Sequencing of bacterial isolates from soil warming experiment in Harvard Forest, Massachusetts, USA.</title>
        <authorList>
            <person name="Deangelis K."/>
        </authorList>
    </citation>
    <scope>NUCLEOTIDE SEQUENCE [LARGE SCALE GENOMIC DNA]</scope>
    <source>
        <strain evidence="2 3">EB153</strain>
    </source>
</reference>
<feature type="transmembrane region" description="Helical" evidence="1">
    <location>
        <begin position="88"/>
        <end position="107"/>
    </location>
</feature>
<feature type="transmembrane region" description="Helical" evidence="1">
    <location>
        <begin position="57"/>
        <end position="76"/>
    </location>
</feature>
<feature type="transmembrane region" description="Helical" evidence="1">
    <location>
        <begin position="138"/>
        <end position="159"/>
    </location>
</feature>
<evidence type="ECO:0000256" key="1">
    <source>
        <dbReference type="SAM" id="Phobius"/>
    </source>
</evidence>
<dbReference type="OrthoDB" id="663522at2"/>
<accession>A0A428MIH0</accession>
<dbReference type="AlphaFoldDB" id="A0A428MIH0"/>
<evidence type="ECO:0000313" key="3">
    <source>
        <dbReference type="Proteomes" id="UP000269669"/>
    </source>
</evidence>
<organism evidence="2 3">
    <name type="scientific">Edaphobacter aggregans</name>
    <dbReference type="NCBI Taxonomy" id="570835"/>
    <lineage>
        <taxon>Bacteria</taxon>
        <taxon>Pseudomonadati</taxon>
        <taxon>Acidobacteriota</taxon>
        <taxon>Terriglobia</taxon>
        <taxon>Terriglobales</taxon>
        <taxon>Acidobacteriaceae</taxon>
        <taxon>Edaphobacter</taxon>
    </lineage>
</organism>
<keyword evidence="1" id="KW-0472">Membrane</keyword>
<dbReference type="Proteomes" id="UP000269669">
    <property type="component" value="Unassembled WGS sequence"/>
</dbReference>
<evidence type="ECO:0000313" key="2">
    <source>
        <dbReference type="EMBL" id="RSL16682.1"/>
    </source>
</evidence>
<name>A0A428MIH0_9BACT</name>
<gene>
    <name evidence="2" type="ORF">EDE15_2203</name>
</gene>
<keyword evidence="3" id="KW-1185">Reference proteome</keyword>
<proteinExistence type="predicted"/>
<protein>
    <recommendedName>
        <fullName evidence="4">DUF1772 domain-containing protein</fullName>
    </recommendedName>
</protein>
<evidence type="ECO:0008006" key="4">
    <source>
        <dbReference type="Google" id="ProtNLM"/>
    </source>
</evidence>